<dbReference type="Proteomes" id="UP001066276">
    <property type="component" value="Chromosome 2_1"/>
</dbReference>
<evidence type="ECO:0000256" key="2">
    <source>
        <dbReference type="SAM" id="Phobius"/>
    </source>
</evidence>
<gene>
    <name evidence="3" type="ORF">NDU88_006851</name>
</gene>
<organism evidence="3 4">
    <name type="scientific">Pleurodeles waltl</name>
    <name type="common">Iberian ribbed newt</name>
    <dbReference type="NCBI Taxonomy" id="8319"/>
    <lineage>
        <taxon>Eukaryota</taxon>
        <taxon>Metazoa</taxon>
        <taxon>Chordata</taxon>
        <taxon>Craniata</taxon>
        <taxon>Vertebrata</taxon>
        <taxon>Euteleostomi</taxon>
        <taxon>Amphibia</taxon>
        <taxon>Batrachia</taxon>
        <taxon>Caudata</taxon>
        <taxon>Salamandroidea</taxon>
        <taxon>Salamandridae</taxon>
        <taxon>Pleurodelinae</taxon>
        <taxon>Pleurodeles</taxon>
    </lineage>
</organism>
<feature type="transmembrane region" description="Helical" evidence="2">
    <location>
        <begin position="142"/>
        <end position="162"/>
    </location>
</feature>
<dbReference type="AlphaFoldDB" id="A0AAV7VR16"/>
<keyword evidence="4" id="KW-1185">Reference proteome</keyword>
<keyword evidence="2" id="KW-0812">Transmembrane</keyword>
<feature type="compositionally biased region" description="Basic and acidic residues" evidence="1">
    <location>
        <begin position="37"/>
        <end position="49"/>
    </location>
</feature>
<feature type="compositionally biased region" description="Basic and acidic residues" evidence="1">
    <location>
        <begin position="1"/>
        <end position="14"/>
    </location>
</feature>
<keyword evidence="2" id="KW-1133">Transmembrane helix</keyword>
<comment type="caution">
    <text evidence="3">The sequence shown here is derived from an EMBL/GenBank/DDBJ whole genome shotgun (WGS) entry which is preliminary data.</text>
</comment>
<reference evidence="3" key="1">
    <citation type="journal article" date="2022" name="bioRxiv">
        <title>Sequencing and chromosome-scale assembly of the giantPleurodeles waltlgenome.</title>
        <authorList>
            <person name="Brown T."/>
            <person name="Elewa A."/>
            <person name="Iarovenko S."/>
            <person name="Subramanian E."/>
            <person name="Araus A.J."/>
            <person name="Petzold A."/>
            <person name="Susuki M."/>
            <person name="Suzuki K.-i.T."/>
            <person name="Hayashi T."/>
            <person name="Toyoda A."/>
            <person name="Oliveira C."/>
            <person name="Osipova E."/>
            <person name="Leigh N.D."/>
            <person name="Simon A."/>
            <person name="Yun M.H."/>
        </authorList>
    </citation>
    <scope>NUCLEOTIDE SEQUENCE</scope>
    <source>
        <strain evidence="3">20211129_DDA</strain>
        <tissue evidence="3">Liver</tissue>
    </source>
</reference>
<name>A0AAV7VR16_PLEWA</name>
<evidence type="ECO:0000256" key="1">
    <source>
        <dbReference type="SAM" id="MobiDB-lite"/>
    </source>
</evidence>
<evidence type="ECO:0000313" key="3">
    <source>
        <dbReference type="EMBL" id="KAJ1203056.1"/>
    </source>
</evidence>
<evidence type="ECO:0000313" key="4">
    <source>
        <dbReference type="Proteomes" id="UP001066276"/>
    </source>
</evidence>
<sequence length="203" mass="21558">MSQDRATSHREHGSRSAARTANYHKPPLPAGGLPPIEDPRDRPRSRGPDRQPGPVRQCSKPAQTTAPCRGPLLIEDCLLPAGSCRGIAPGAGEQIGGQVRFTSVASYLKLPQTTASIWGPTSCWGPSSCSQDLRHRIAGGNYLLFFVHLIALPPYYLVASSFRCGQGARKDPVKGAEEGGRRTTSAAYYSSLVGASSLPALPP</sequence>
<proteinExistence type="predicted"/>
<feature type="region of interest" description="Disordered" evidence="1">
    <location>
        <begin position="1"/>
        <end position="64"/>
    </location>
</feature>
<protein>
    <submittedName>
        <fullName evidence="3">Uncharacterized protein</fullName>
    </submittedName>
</protein>
<dbReference type="EMBL" id="JANPWB010000003">
    <property type="protein sequence ID" value="KAJ1203056.1"/>
    <property type="molecule type" value="Genomic_DNA"/>
</dbReference>
<accession>A0AAV7VR16</accession>
<keyword evidence="2" id="KW-0472">Membrane</keyword>